<keyword evidence="4" id="KW-0249">Electron transport</keyword>
<keyword evidence="3 7" id="KW-0812">Transmembrane</keyword>
<accession>A0A397T1I9</accession>
<evidence type="ECO:0000256" key="1">
    <source>
        <dbReference type="ARBA" id="ARBA00004370"/>
    </source>
</evidence>
<keyword evidence="5 7" id="KW-1133">Transmembrane helix</keyword>
<dbReference type="AlphaFoldDB" id="A0A397T1I9"/>
<evidence type="ECO:0000256" key="5">
    <source>
        <dbReference type="ARBA" id="ARBA00022989"/>
    </source>
</evidence>
<evidence type="ECO:0000313" key="9">
    <source>
        <dbReference type="EMBL" id="RIA89937.1"/>
    </source>
</evidence>
<evidence type="ECO:0000256" key="3">
    <source>
        <dbReference type="ARBA" id="ARBA00022692"/>
    </source>
</evidence>
<gene>
    <name evidence="9" type="ORF">C1645_170172</name>
</gene>
<dbReference type="Proteomes" id="UP000265703">
    <property type="component" value="Unassembled WGS sequence"/>
</dbReference>
<dbReference type="PROSITE" id="PS50939">
    <property type="entry name" value="CYTOCHROME_B561"/>
    <property type="match status" value="1"/>
</dbReference>
<keyword evidence="2" id="KW-0813">Transport</keyword>
<name>A0A397T1I9_9GLOM</name>
<dbReference type="OrthoDB" id="2370087at2759"/>
<evidence type="ECO:0000256" key="4">
    <source>
        <dbReference type="ARBA" id="ARBA00022982"/>
    </source>
</evidence>
<organism evidence="9 10">
    <name type="scientific">Glomus cerebriforme</name>
    <dbReference type="NCBI Taxonomy" id="658196"/>
    <lineage>
        <taxon>Eukaryota</taxon>
        <taxon>Fungi</taxon>
        <taxon>Fungi incertae sedis</taxon>
        <taxon>Mucoromycota</taxon>
        <taxon>Glomeromycotina</taxon>
        <taxon>Glomeromycetes</taxon>
        <taxon>Glomerales</taxon>
        <taxon>Glomeraceae</taxon>
        <taxon>Glomus</taxon>
    </lineage>
</organism>
<dbReference type="STRING" id="658196.A0A397T1I9"/>
<sequence length="89" mass="9575">MFQHRNLQMLGGVIVITFGAAAMATVPQHGRNPHGIVGLFVYFTLFVQIGLGILAIWGLASVESASTGIVVGLKHLHFYLGVALMVLTW</sequence>
<evidence type="ECO:0000256" key="6">
    <source>
        <dbReference type="ARBA" id="ARBA00023136"/>
    </source>
</evidence>
<comment type="subcellular location">
    <subcellularLocation>
        <location evidence="1">Membrane</location>
    </subcellularLocation>
</comment>
<keyword evidence="10" id="KW-1185">Reference proteome</keyword>
<dbReference type="InterPro" id="IPR006593">
    <property type="entry name" value="Cyt_b561/ferric_Rdtase_TM"/>
</dbReference>
<feature type="transmembrane region" description="Helical" evidence="7">
    <location>
        <begin position="65"/>
        <end position="87"/>
    </location>
</feature>
<feature type="domain" description="Cytochrome b561" evidence="8">
    <location>
        <begin position="1"/>
        <end position="89"/>
    </location>
</feature>
<reference evidence="9 10" key="1">
    <citation type="submission" date="2018-06" db="EMBL/GenBank/DDBJ databases">
        <title>Comparative genomics reveals the genomic features of Rhizophagus irregularis, R. cerebriforme, R. diaphanum and Gigaspora rosea, and their symbiotic lifestyle signature.</title>
        <authorList>
            <person name="Morin E."/>
            <person name="San Clemente H."/>
            <person name="Chen E.C.H."/>
            <person name="De La Providencia I."/>
            <person name="Hainaut M."/>
            <person name="Kuo A."/>
            <person name="Kohler A."/>
            <person name="Murat C."/>
            <person name="Tang N."/>
            <person name="Roy S."/>
            <person name="Loubradou J."/>
            <person name="Henrissat B."/>
            <person name="Grigoriev I.V."/>
            <person name="Corradi N."/>
            <person name="Roux C."/>
            <person name="Martin F.M."/>
        </authorList>
    </citation>
    <scope>NUCLEOTIDE SEQUENCE [LARGE SCALE GENOMIC DNA]</scope>
    <source>
        <strain evidence="9 10">DAOM 227022</strain>
    </source>
</reference>
<proteinExistence type="predicted"/>
<dbReference type="GO" id="GO:0016020">
    <property type="term" value="C:membrane"/>
    <property type="evidence" value="ECO:0007669"/>
    <property type="project" value="UniProtKB-SubCell"/>
</dbReference>
<evidence type="ECO:0000313" key="10">
    <source>
        <dbReference type="Proteomes" id="UP000265703"/>
    </source>
</evidence>
<keyword evidence="6 7" id="KW-0472">Membrane</keyword>
<evidence type="ECO:0000256" key="2">
    <source>
        <dbReference type="ARBA" id="ARBA00022448"/>
    </source>
</evidence>
<evidence type="ECO:0000256" key="7">
    <source>
        <dbReference type="SAM" id="Phobius"/>
    </source>
</evidence>
<comment type="caution">
    <text evidence="9">The sequence shown here is derived from an EMBL/GenBank/DDBJ whole genome shotgun (WGS) entry which is preliminary data.</text>
</comment>
<evidence type="ECO:0000259" key="8">
    <source>
        <dbReference type="PROSITE" id="PS50939"/>
    </source>
</evidence>
<feature type="transmembrane region" description="Helical" evidence="7">
    <location>
        <begin position="36"/>
        <end position="59"/>
    </location>
</feature>
<dbReference type="EMBL" id="QKYT01000199">
    <property type="protein sequence ID" value="RIA89937.1"/>
    <property type="molecule type" value="Genomic_DNA"/>
</dbReference>
<feature type="transmembrane region" description="Helical" evidence="7">
    <location>
        <begin position="6"/>
        <end position="24"/>
    </location>
</feature>
<protein>
    <recommendedName>
        <fullName evidence="8">Cytochrome b561 domain-containing protein</fullName>
    </recommendedName>
</protein>